<dbReference type="RefSeq" id="WP_091745533.1">
    <property type="nucleotide sequence ID" value="NZ_FODY01000007.1"/>
</dbReference>
<dbReference type="InterPro" id="IPR052048">
    <property type="entry name" value="ST_Response_Regulator"/>
</dbReference>
<dbReference type="SMART" id="SM00448">
    <property type="entry name" value="REC"/>
    <property type="match status" value="1"/>
</dbReference>
<dbReference type="EMBL" id="FODY01000007">
    <property type="protein sequence ID" value="SEO94464.1"/>
    <property type="molecule type" value="Genomic_DNA"/>
</dbReference>
<sequence>MARVLIVDDSAVARKKLIEIMQELGHKVVAEAANGAQAFAEYVKHKPDVVTMDMTMEGISGAETISKIIAGYPEARIIVISAIEERPVILDSLERGARHFIIKPITASKVAEVVGNVLNQKLDYQKHLELVRRLKGTAGPDERLKTAGEVRLPPYQIFRDGKVVQIAIYPALSPVSCQSLLIELQEHLEEEPRLLLNFGATASLKKEVLAVLDRLVQAIETKGGIVKGIAHDLEFTEDLAGQGHAFLSAVVRHFPGNSRGGENYK</sequence>
<dbReference type="SUPFAM" id="SSF52172">
    <property type="entry name" value="CheY-like"/>
    <property type="match status" value="1"/>
</dbReference>
<gene>
    <name evidence="3" type="ORF">SAMN04490178_107109</name>
</gene>
<dbReference type="PANTHER" id="PTHR43228:SF1">
    <property type="entry name" value="TWO-COMPONENT RESPONSE REGULATOR ARR22"/>
    <property type="match status" value="1"/>
</dbReference>
<dbReference type="AlphaFoldDB" id="A0A1H8TV13"/>
<dbReference type="Proteomes" id="UP000198847">
    <property type="component" value="Unassembled WGS sequence"/>
</dbReference>
<evidence type="ECO:0000259" key="2">
    <source>
        <dbReference type="PROSITE" id="PS50110"/>
    </source>
</evidence>
<dbReference type="PANTHER" id="PTHR43228">
    <property type="entry name" value="TWO-COMPONENT RESPONSE REGULATOR"/>
    <property type="match status" value="1"/>
</dbReference>
<organism evidence="3 4">
    <name type="scientific">Propionispora vibrioides</name>
    <dbReference type="NCBI Taxonomy" id="112903"/>
    <lineage>
        <taxon>Bacteria</taxon>
        <taxon>Bacillati</taxon>
        <taxon>Bacillota</taxon>
        <taxon>Negativicutes</taxon>
        <taxon>Selenomonadales</taxon>
        <taxon>Sporomusaceae</taxon>
        <taxon>Propionispora</taxon>
    </lineage>
</organism>
<dbReference type="PROSITE" id="PS50110">
    <property type="entry name" value="RESPONSE_REGULATORY"/>
    <property type="match status" value="1"/>
</dbReference>
<protein>
    <submittedName>
        <fullName evidence="3">Response regulator receiver domain-containing protein</fullName>
    </submittedName>
</protein>
<feature type="modified residue" description="4-aspartylphosphate" evidence="1">
    <location>
        <position position="53"/>
    </location>
</feature>
<keyword evidence="4" id="KW-1185">Reference proteome</keyword>
<reference evidence="3 4" key="1">
    <citation type="submission" date="2016-10" db="EMBL/GenBank/DDBJ databases">
        <authorList>
            <person name="de Groot N.N."/>
        </authorList>
    </citation>
    <scope>NUCLEOTIDE SEQUENCE [LARGE SCALE GENOMIC DNA]</scope>
    <source>
        <strain evidence="3 4">DSM 13305</strain>
    </source>
</reference>
<proteinExistence type="predicted"/>
<evidence type="ECO:0000256" key="1">
    <source>
        <dbReference type="PROSITE-ProRule" id="PRU00169"/>
    </source>
</evidence>
<evidence type="ECO:0000313" key="4">
    <source>
        <dbReference type="Proteomes" id="UP000198847"/>
    </source>
</evidence>
<name>A0A1H8TV13_9FIRM</name>
<evidence type="ECO:0000313" key="3">
    <source>
        <dbReference type="EMBL" id="SEO94464.1"/>
    </source>
</evidence>
<dbReference type="InterPro" id="IPR001789">
    <property type="entry name" value="Sig_transdc_resp-reg_receiver"/>
</dbReference>
<dbReference type="GO" id="GO:0000160">
    <property type="term" value="P:phosphorelay signal transduction system"/>
    <property type="evidence" value="ECO:0007669"/>
    <property type="project" value="InterPro"/>
</dbReference>
<dbReference type="STRING" id="112903.SAMN04490178_107109"/>
<dbReference type="Gene3D" id="3.40.50.2300">
    <property type="match status" value="1"/>
</dbReference>
<dbReference type="InterPro" id="IPR011006">
    <property type="entry name" value="CheY-like_superfamily"/>
</dbReference>
<accession>A0A1H8TV13</accession>
<feature type="domain" description="Response regulatory" evidence="2">
    <location>
        <begin position="3"/>
        <end position="118"/>
    </location>
</feature>
<keyword evidence="1" id="KW-0597">Phosphoprotein</keyword>
<dbReference type="OrthoDB" id="1677999at2"/>
<dbReference type="Pfam" id="PF00072">
    <property type="entry name" value="Response_reg"/>
    <property type="match status" value="1"/>
</dbReference>